<comment type="caution">
    <text evidence="2">The sequence shown here is derived from an EMBL/GenBank/DDBJ whole genome shotgun (WGS) entry which is preliminary data.</text>
</comment>
<accession>A0A9P7YQD1</accession>
<name>A0A9P7YQD1_9HELO</name>
<evidence type="ECO:0000313" key="3">
    <source>
        <dbReference type="Proteomes" id="UP000824998"/>
    </source>
</evidence>
<evidence type="ECO:0008006" key="4">
    <source>
        <dbReference type="Google" id="ProtNLM"/>
    </source>
</evidence>
<feature type="region of interest" description="Disordered" evidence="1">
    <location>
        <begin position="94"/>
        <end position="116"/>
    </location>
</feature>
<dbReference type="GO" id="GO:0033768">
    <property type="term" value="C:SUMO-targeted ubiquitin ligase complex"/>
    <property type="evidence" value="ECO:0007669"/>
    <property type="project" value="TreeGrafter"/>
</dbReference>
<dbReference type="AlphaFoldDB" id="A0A9P7YQD1"/>
<sequence length="384" mass="42908">MSQVGTASPEPRMSICQPRISNTFPSMNDPPLERRVRRRTSHPHNRTPHMQTHRRNGPTEDMSNQMHSQSRPNLQHQASQTIIDLTDESELNNAASRHPEAGGRSQRPPQLGRSDGSQLMEVVDLTEESGEPEMLITGTRAVSGPPPVWPDRPRLRPDPAAHFVPPRQQLPPPAEGPLQAMRRRIVANSVVASAAATVAAYGIRGRRPNPQTDHILDATAFINRLGRMRAQGQAANVHLPGHLDYEGAPFGPRKPEHVPPKPVGKGFTRSANQEDVIVCPSCDEELVHHKDIEEPVAKKYGRAPTRKEREEHPFWVLKDCGHVYCNRCYQGRSTTSKAVGRPENINFPEVTKVYRHRSLKTIVCAVEGCDTEVRNKDKWVGVFL</sequence>
<dbReference type="InterPro" id="IPR038886">
    <property type="entry name" value="E3_SLX5/Rfp1"/>
</dbReference>
<dbReference type="PANTHER" id="PTHR28042:SF1">
    <property type="entry name" value="E3 UBIQUITIN-PROTEIN LIGASE COMPLEX SLX5-SLX8 SUBUNIT SLX5"/>
    <property type="match status" value="1"/>
</dbReference>
<dbReference type="EMBL" id="MU251381">
    <property type="protein sequence ID" value="KAG9237731.1"/>
    <property type="molecule type" value="Genomic_DNA"/>
</dbReference>
<dbReference type="GO" id="GO:0004842">
    <property type="term" value="F:ubiquitin-protein transferase activity"/>
    <property type="evidence" value="ECO:0007669"/>
    <property type="project" value="TreeGrafter"/>
</dbReference>
<organism evidence="2 3">
    <name type="scientific">Amylocarpus encephaloides</name>
    <dbReference type="NCBI Taxonomy" id="45428"/>
    <lineage>
        <taxon>Eukaryota</taxon>
        <taxon>Fungi</taxon>
        <taxon>Dikarya</taxon>
        <taxon>Ascomycota</taxon>
        <taxon>Pezizomycotina</taxon>
        <taxon>Leotiomycetes</taxon>
        <taxon>Helotiales</taxon>
        <taxon>Helotiales incertae sedis</taxon>
        <taxon>Amylocarpus</taxon>
    </lineage>
</organism>
<dbReference type="OrthoDB" id="2398441at2759"/>
<feature type="compositionally biased region" description="Basic residues" evidence="1">
    <location>
        <begin position="35"/>
        <end position="56"/>
    </location>
</feature>
<gene>
    <name evidence="2" type="ORF">BJ875DRAFT_481032</name>
</gene>
<evidence type="ECO:0000256" key="1">
    <source>
        <dbReference type="SAM" id="MobiDB-lite"/>
    </source>
</evidence>
<dbReference type="Proteomes" id="UP000824998">
    <property type="component" value="Unassembled WGS sequence"/>
</dbReference>
<reference evidence="2" key="1">
    <citation type="journal article" date="2021" name="IMA Fungus">
        <title>Genomic characterization of three marine fungi, including Emericellopsis atlantica sp. nov. with signatures of a generalist lifestyle and marine biomass degradation.</title>
        <authorList>
            <person name="Hagestad O.C."/>
            <person name="Hou L."/>
            <person name="Andersen J.H."/>
            <person name="Hansen E.H."/>
            <person name="Altermark B."/>
            <person name="Li C."/>
            <person name="Kuhnert E."/>
            <person name="Cox R.J."/>
            <person name="Crous P.W."/>
            <person name="Spatafora J.W."/>
            <person name="Lail K."/>
            <person name="Amirebrahimi M."/>
            <person name="Lipzen A."/>
            <person name="Pangilinan J."/>
            <person name="Andreopoulos W."/>
            <person name="Hayes R.D."/>
            <person name="Ng V."/>
            <person name="Grigoriev I.V."/>
            <person name="Jackson S.A."/>
            <person name="Sutton T.D.S."/>
            <person name="Dobson A.D.W."/>
            <person name="Rama T."/>
        </authorList>
    </citation>
    <scope>NUCLEOTIDE SEQUENCE</scope>
    <source>
        <strain evidence="2">TRa018bII</strain>
    </source>
</reference>
<dbReference type="PANTHER" id="PTHR28042">
    <property type="entry name" value="E3 UBIQUITIN-PROTEIN LIGASE COMPLEX SLX5-SLX8 SUBUNIT SLX5"/>
    <property type="match status" value="1"/>
</dbReference>
<feature type="region of interest" description="Disordered" evidence="1">
    <location>
        <begin position="1"/>
        <end position="77"/>
    </location>
</feature>
<keyword evidence="3" id="KW-1185">Reference proteome</keyword>
<evidence type="ECO:0000313" key="2">
    <source>
        <dbReference type="EMBL" id="KAG9237731.1"/>
    </source>
</evidence>
<proteinExistence type="predicted"/>
<feature type="compositionally biased region" description="Polar residues" evidence="1">
    <location>
        <begin position="61"/>
        <end position="77"/>
    </location>
</feature>
<protein>
    <recommendedName>
        <fullName evidence="4">Cell cycle control protein</fullName>
    </recommendedName>
</protein>